<dbReference type="Pfam" id="PF00179">
    <property type="entry name" value="UQ_con"/>
    <property type="match status" value="1"/>
</dbReference>
<dbReference type="InterPro" id="IPR016135">
    <property type="entry name" value="UBQ-conjugating_enzyme/RWD"/>
</dbReference>
<keyword evidence="2" id="KW-0472">Membrane</keyword>
<sequence>MASKACISRLQREYKLLIREPVPNIKAHPSPNNLLEWHYLLEGAEGTDYEGGVYHGKIEFPAQYPYKPPSISMFTPSGRFATHTQLCLSMTNYHPETWVPMWSVGTMLNGLLSFMYENAVTAGSISSSKAEKRRLAALSMETNCKNPMFCKLFPDEVRRYEQQKQERLKQAADQQQRQASQPGIAHPAGATSWQTYLLVPLAVVAIAMVLVLPLTS</sequence>
<dbReference type="SMART" id="SM00212">
    <property type="entry name" value="UBCc"/>
    <property type="match status" value="1"/>
</dbReference>
<dbReference type="InterPro" id="IPR000608">
    <property type="entry name" value="UBC"/>
</dbReference>
<reference evidence="4 5" key="1">
    <citation type="journal article" date="2024" name="Nat. Commun.">
        <title>Phylogenomics reveals the evolutionary origins of lichenization in chlorophyte algae.</title>
        <authorList>
            <person name="Puginier C."/>
            <person name="Libourel C."/>
            <person name="Otte J."/>
            <person name="Skaloud P."/>
            <person name="Haon M."/>
            <person name="Grisel S."/>
            <person name="Petersen M."/>
            <person name="Berrin J.G."/>
            <person name="Delaux P.M."/>
            <person name="Dal Grande F."/>
            <person name="Keller J."/>
        </authorList>
    </citation>
    <scope>NUCLEOTIDE SEQUENCE [LARGE SCALE GENOMIC DNA]</scope>
    <source>
        <strain evidence="4 5">SAG 2043</strain>
    </source>
</reference>
<evidence type="ECO:0000313" key="4">
    <source>
        <dbReference type="EMBL" id="KAK9829823.1"/>
    </source>
</evidence>
<feature type="transmembrane region" description="Helical" evidence="2">
    <location>
        <begin position="193"/>
        <end position="214"/>
    </location>
</feature>
<evidence type="ECO:0000256" key="1">
    <source>
        <dbReference type="SAM" id="MobiDB-lite"/>
    </source>
</evidence>
<dbReference type="EMBL" id="JALJOR010000001">
    <property type="protein sequence ID" value="KAK9829823.1"/>
    <property type="molecule type" value="Genomic_DNA"/>
</dbReference>
<protein>
    <recommendedName>
        <fullName evidence="3">UBC core domain-containing protein</fullName>
    </recommendedName>
</protein>
<dbReference type="Gene3D" id="3.10.110.10">
    <property type="entry name" value="Ubiquitin Conjugating Enzyme"/>
    <property type="match status" value="1"/>
</dbReference>
<keyword evidence="2" id="KW-1133">Transmembrane helix</keyword>
<dbReference type="Proteomes" id="UP001489004">
    <property type="component" value="Unassembled WGS sequence"/>
</dbReference>
<comment type="caution">
    <text evidence="4">The sequence shown here is derived from an EMBL/GenBank/DDBJ whole genome shotgun (WGS) entry which is preliminary data.</text>
</comment>
<dbReference type="SUPFAM" id="SSF54495">
    <property type="entry name" value="UBC-like"/>
    <property type="match status" value="1"/>
</dbReference>
<evidence type="ECO:0000313" key="5">
    <source>
        <dbReference type="Proteomes" id="UP001489004"/>
    </source>
</evidence>
<feature type="compositionally biased region" description="Low complexity" evidence="1">
    <location>
        <begin position="171"/>
        <end position="181"/>
    </location>
</feature>
<gene>
    <name evidence="4" type="ORF">WJX72_008068</name>
</gene>
<dbReference type="InterPro" id="IPR050113">
    <property type="entry name" value="Ub_conjugating_enzyme"/>
</dbReference>
<dbReference type="PANTHER" id="PTHR24067">
    <property type="entry name" value="UBIQUITIN-CONJUGATING ENZYME E2"/>
    <property type="match status" value="1"/>
</dbReference>
<dbReference type="FunFam" id="3.10.110.10:FF:000109">
    <property type="entry name" value="Ubiquitin-conjugating enzyme E2 J2-like"/>
    <property type="match status" value="1"/>
</dbReference>
<evidence type="ECO:0000259" key="3">
    <source>
        <dbReference type="PROSITE" id="PS50127"/>
    </source>
</evidence>
<proteinExistence type="predicted"/>
<dbReference type="CDD" id="cd23799">
    <property type="entry name" value="UBCc_UBE2J"/>
    <property type="match status" value="1"/>
</dbReference>
<organism evidence="4 5">
    <name type="scientific">[Myrmecia] bisecta</name>
    <dbReference type="NCBI Taxonomy" id="41462"/>
    <lineage>
        <taxon>Eukaryota</taxon>
        <taxon>Viridiplantae</taxon>
        <taxon>Chlorophyta</taxon>
        <taxon>core chlorophytes</taxon>
        <taxon>Trebouxiophyceae</taxon>
        <taxon>Trebouxiales</taxon>
        <taxon>Trebouxiaceae</taxon>
        <taxon>Myrmecia</taxon>
    </lineage>
</organism>
<feature type="domain" description="UBC core" evidence="3">
    <location>
        <begin position="5"/>
        <end position="162"/>
    </location>
</feature>
<name>A0AAW1R8C8_9CHLO</name>
<dbReference type="PROSITE" id="PS50127">
    <property type="entry name" value="UBC_2"/>
    <property type="match status" value="1"/>
</dbReference>
<evidence type="ECO:0000256" key="2">
    <source>
        <dbReference type="SAM" id="Phobius"/>
    </source>
</evidence>
<accession>A0AAW1R8C8</accession>
<keyword evidence="2" id="KW-0812">Transmembrane</keyword>
<keyword evidence="5" id="KW-1185">Reference proteome</keyword>
<feature type="region of interest" description="Disordered" evidence="1">
    <location>
        <begin position="163"/>
        <end position="186"/>
    </location>
</feature>
<dbReference type="AlphaFoldDB" id="A0AAW1R8C8"/>